<proteinExistence type="predicted"/>
<keyword evidence="6" id="KW-1185">Reference proteome</keyword>
<dbReference type="PANTHER" id="PTHR43479:SF11">
    <property type="entry name" value="ACREF_ENVCD OPERON REPRESSOR-RELATED"/>
    <property type="match status" value="1"/>
</dbReference>
<dbReference type="SUPFAM" id="SSF46689">
    <property type="entry name" value="Homeodomain-like"/>
    <property type="match status" value="1"/>
</dbReference>
<sequence length="177" mass="20726">MQLTREDWIKAGLQQLADKGIHKVRIEALARLLKISKGSFYHYFRDHQELLDSMLDFWEVHATKLIVQSMEQQDASLEQLLQISFNRDKKIENGIYTWAKYDPVVAARLVDMEEQRISCVAKLYQKMGIDETESIDRARLAYLTYVGWMTRFEANPNFDIDKMVELLTSFSGCPNIR</sequence>
<dbReference type="EMBL" id="JOTM01000113">
    <property type="protein sequence ID" value="KEK19598.1"/>
    <property type="molecule type" value="Genomic_DNA"/>
</dbReference>
<dbReference type="InterPro" id="IPR009057">
    <property type="entry name" value="Homeodomain-like_sf"/>
</dbReference>
<dbReference type="RefSeq" id="WP_033679229.1">
    <property type="nucleotide sequence ID" value="NZ_JOTM01000113.1"/>
</dbReference>
<protein>
    <submittedName>
        <fullName evidence="5">TetR family transcriptional regulator</fullName>
    </submittedName>
</protein>
<comment type="caution">
    <text evidence="5">The sequence shown here is derived from an EMBL/GenBank/DDBJ whole genome shotgun (WGS) entry which is preliminary data.</text>
</comment>
<dbReference type="InterPro" id="IPR050624">
    <property type="entry name" value="HTH-type_Tx_Regulator"/>
</dbReference>
<gene>
    <name evidence="5" type="ORF">BAGA_06090</name>
</gene>
<evidence type="ECO:0000256" key="1">
    <source>
        <dbReference type="ARBA" id="ARBA00022491"/>
    </source>
</evidence>
<reference evidence="5 6" key="1">
    <citation type="submission" date="2014-06" db="EMBL/GenBank/DDBJ databases">
        <title>Draft genome sequence of Bacillus gaemokensis JCM 15801 (MCCC 1A00707).</title>
        <authorList>
            <person name="Lai Q."/>
            <person name="Liu Y."/>
            <person name="Shao Z."/>
        </authorList>
    </citation>
    <scope>NUCLEOTIDE SEQUENCE [LARGE SCALE GENOMIC DNA]</scope>
    <source>
        <strain evidence="5 6">JCM 15801</strain>
    </source>
</reference>
<evidence type="ECO:0000313" key="6">
    <source>
        <dbReference type="Proteomes" id="UP000027778"/>
    </source>
</evidence>
<organism evidence="5 6">
    <name type="scientific">Bacillus gaemokensis</name>
    <dbReference type="NCBI Taxonomy" id="574375"/>
    <lineage>
        <taxon>Bacteria</taxon>
        <taxon>Bacillati</taxon>
        <taxon>Bacillota</taxon>
        <taxon>Bacilli</taxon>
        <taxon>Bacillales</taxon>
        <taxon>Bacillaceae</taxon>
        <taxon>Bacillus</taxon>
        <taxon>Bacillus cereus group</taxon>
    </lineage>
</organism>
<evidence type="ECO:0000256" key="3">
    <source>
        <dbReference type="PROSITE-ProRule" id="PRU00335"/>
    </source>
</evidence>
<dbReference type="eggNOG" id="COG1309">
    <property type="taxonomic scope" value="Bacteria"/>
</dbReference>
<feature type="domain" description="HTH tetR-type" evidence="4">
    <location>
        <begin position="2"/>
        <end position="62"/>
    </location>
</feature>
<keyword evidence="1" id="KW-0678">Repressor</keyword>
<dbReference type="GO" id="GO:0003677">
    <property type="term" value="F:DNA binding"/>
    <property type="evidence" value="ECO:0007669"/>
    <property type="project" value="UniProtKB-UniRule"/>
</dbReference>
<dbReference type="InterPro" id="IPR001647">
    <property type="entry name" value="HTH_TetR"/>
</dbReference>
<feature type="DNA-binding region" description="H-T-H motif" evidence="3">
    <location>
        <begin position="25"/>
        <end position="44"/>
    </location>
</feature>
<evidence type="ECO:0000259" key="4">
    <source>
        <dbReference type="PROSITE" id="PS50977"/>
    </source>
</evidence>
<dbReference type="Pfam" id="PF00440">
    <property type="entry name" value="TetR_N"/>
    <property type="match status" value="1"/>
</dbReference>
<dbReference type="STRING" id="574375.AZF08_27440"/>
<dbReference type="Proteomes" id="UP000027778">
    <property type="component" value="Unassembled WGS sequence"/>
</dbReference>
<keyword evidence="2 3" id="KW-0238">DNA-binding</keyword>
<dbReference type="PROSITE" id="PS50977">
    <property type="entry name" value="HTH_TETR_2"/>
    <property type="match status" value="1"/>
</dbReference>
<dbReference type="AlphaFoldDB" id="A0A073KBC2"/>
<dbReference type="OrthoDB" id="9812484at2"/>
<dbReference type="Gene3D" id="1.10.357.10">
    <property type="entry name" value="Tetracycline Repressor, domain 2"/>
    <property type="match status" value="1"/>
</dbReference>
<dbReference type="PANTHER" id="PTHR43479">
    <property type="entry name" value="ACREF/ENVCD OPERON REPRESSOR-RELATED"/>
    <property type="match status" value="1"/>
</dbReference>
<evidence type="ECO:0000256" key="2">
    <source>
        <dbReference type="ARBA" id="ARBA00023125"/>
    </source>
</evidence>
<evidence type="ECO:0000313" key="5">
    <source>
        <dbReference type="EMBL" id="KEK19598.1"/>
    </source>
</evidence>
<accession>A0A073KBC2</accession>
<name>A0A073KBC2_9BACI</name>